<dbReference type="Gene3D" id="3.40.50.170">
    <property type="entry name" value="Formyl transferase, N-terminal domain"/>
    <property type="match status" value="1"/>
</dbReference>
<proteinExistence type="predicted"/>
<dbReference type="InterPro" id="IPR002376">
    <property type="entry name" value="Formyl_transf_N"/>
</dbReference>
<accession>A0A7K1SWS9</accession>
<dbReference type="Pfam" id="PF00551">
    <property type="entry name" value="Formyl_trans_N"/>
    <property type="match status" value="1"/>
</dbReference>
<dbReference type="RefSeq" id="WP_317163417.1">
    <property type="nucleotide sequence ID" value="NZ_WPIK01000006.1"/>
</dbReference>
<comment type="caution">
    <text evidence="2">The sequence shown here is derived from an EMBL/GenBank/DDBJ whole genome shotgun (WGS) entry which is preliminary data.</text>
</comment>
<feature type="domain" description="Formyl transferase N-terminal" evidence="1">
    <location>
        <begin position="1"/>
        <end position="48"/>
    </location>
</feature>
<name>A0A7K1SWS9_9SPHI</name>
<organism evidence="2 3">
    <name type="scientific">Mucilaginibacter arboris</name>
    <dbReference type="NCBI Taxonomy" id="2682090"/>
    <lineage>
        <taxon>Bacteria</taxon>
        <taxon>Pseudomonadati</taxon>
        <taxon>Bacteroidota</taxon>
        <taxon>Sphingobacteriia</taxon>
        <taxon>Sphingobacteriales</taxon>
        <taxon>Sphingobacteriaceae</taxon>
        <taxon>Mucilaginibacter</taxon>
    </lineage>
</organism>
<keyword evidence="3" id="KW-1185">Reference proteome</keyword>
<dbReference type="AlphaFoldDB" id="A0A7K1SWS9"/>
<evidence type="ECO:0000259" key="1">
    <source>
        <dbReference type="Pfam" id="PF00551"/>
    </source>
</evidence>
<dbReference type="InterPro" id="IPR036477">
    <property type="entry name" value="Formyl_transf_N_sf"/>
</dbReference>
<gene>
    <name evidence="2" type="ORF">GO621_08215</name>
</gene>
<dbReference type="EMBL" id="WPIK01000006">
    <property type="protein sequence ID" value="MVN21520.1"/>
    <property type="molecule type" value="Genomic_DNA"/>
</dbReference>
<dbReference type="Proteomes" id="UP000462014">
    <property type="component" value="Unassembled WGS sequence"/>
</dbReference>
<protein>
    <recommendedName>
        <fullName evidence="1">Formyl transferase N-terminal domain-containing protein</fullName>
    </recommendedName>
</protein>
<evidence type="ECO:0000313" key="3">
    <source>
        <dbReference type="Proteomes" id="UP000462014"/>
    </source>
</evidence>
<sequence>MTIHFINECFDKSVIIKQFRFKIEPNDQLEKVRFKIKQLEHQHFPKVIENLIKKMK</sequence>
<reference evidence="2 3" key="1">
    <citation type="submission" date="2019-12" db="EMBL/GenBank/DDBJ databases">
        <title>Mucilaginibacter sp. HMF7410 genome sequencing and assembly.</title>
        <authorList>
            <person name="Kang H."/>
            <person name="Cha I."/>
            <person name="Kim H."/>
            <person name="Joh K."/>
        </authorList>
    </citation>
    <scope>NUCLEOTIDE SEQUENCE [LARGE SCALE GENOMIC DNA]</scope>
    <source>
        <strain evidence="2 3">HMF7410</strain>
    </source>
</reference>
<dbReference type="SUPFAM" id="SSF53328">
    <property type="entry name" value="Formyltransferase"/>
    <property type="match status" value="1"/>
</dbReference>
<evidence type="ECO:0000313" key="2">
    <source>
        <dbReference type="EMBL" id="MVN21520.1"/>
    </source>
</evidence>